<feature type="binding site" evidence="1">
    <location>
        <position position="264"/>
    </location>
    <ligand>
        <name>Mg(2+)</name>
        <dbReference type="ChEBI" id="CHEBI:18420"/>
        <label>1</label>
    </ligand>
</feature>
<dbReference type="PANTHER" id="PTHR16222">
    <property type="entry name" value="ADP-RIBOSYLGLYCOHYDROLASE"/>
    <property type="match status" value="1"/>
</dbReference>
<dbReference type="GO" id="GO:0046872">
    <property type="term" value="F:metal ion binding"/>
    <property type="evidence" value="ECO:0007669"/>
    <property type="project" value="UniProtKB-KW"/>
</dbReference>
<feature type="binding site" evidence="1">
    <location>
        <position position="262"/>
    </location>
    <ligand>
        <name>Mg(2+)</name>
        <dbReference type="ChEBI" id="CHEBI:18420"/>
        <label>1</label>
    </ligand>
</feature>
<dbReference type="Gene3D" id="1.10.4080.10">
    <property type="entry name" value="ADP-ribosylation/Crystallin J1"/>
    <property type="match status" value="1"/>
</dbReference>
<dbReference type="InterPro" id="IPR036705">
    <property type="entry name" value="Ribosyl_crysJ1_sf"/>
</dbReference>
<accession>A0A0C1ZFE3</accession>
<dbReference type="InterPro" id="IPR050792">
    <property type="entry name" value="ADP-ribosylglycohydrolase"/>
</dbReference>
<dbReference type="EMBL" id="JMCC02000039">
    <property type="protein sequence ID" value="KIG16369.1"/>
    <property type="molecule type" value="Genomic_DNA"/>
</dbReference>
<feature type="binding site" evidence="1">
    <location>
        <position position="265"/>
    </location>
    <ligand>
        <name>Mg(2+)</name>
        <dbReference type="ChEBI" id="CHEBI:18420"/>
        <label>1</label>
    </ligand>
</feature>
<dbReference type="GO" id="GO:0016787">
    <property type="term" value="F:hydrolase activity"/>
    <property type="evidence" value="ECO:0007669"/>
    <property type="project" value="UniProtKB-KW"/>
</dbReference>
<evidence type="ECO:0000256" key="1">
    <source>
        <dbReference type="PIRSR" id="PIRSR605502-1"/>
    </source>
</evidence>
<feature type="binding site" evidence="1">
    <location>
        <position position="60"/>
    </location>
    <ligand>
        <name>Mg(2+)</name>
        <dbReference type="ChEBI" id="CHEBI:18420"/>
        <label>1</label>
    </ligand>
</feature>
<name>A0A0C1ZFE3_9BACT</name>
<organism evidence="2 3">
    <name type="scientific">Enhygromyxa salina</name>
    <dbReference type="NCBI Taxonomy" id="215803"/>
    <lineage>
        <taxon>Bacteria</taxon>
        <taxon>Pseudomonadati</taxon>
        <taxon>Myxococcota</taxon>
        <taxon>Polyangia</taxon>
        <taxon>Nannocystales</taxon>
        <taxon>Nannocystaceae</taxon>
        <taxon>Enhygromyxa</taxon>
    </lineage>
</organism>
<evidence type="ECO:0000313" key="3">
    <source>
        <dbReference type="Proteomes" id="UP000031599"/>
    </source>
</evidence>
<feature type="binding site" evidence="1">
    <location>
        <position position="59"/>
    </location>
    <ligand>
        <name>Mg(2+)</name>
        <dbReference type="ChEBI" id="CHEBI:18420"/>
        <label>1</label>
    </ligand>
</feature>
<sequence length="345" mass="36649">MTLPESDDHADAVLGVLLGTAIGDSIGLPFEGLSPQRVERRLARRPLGHSLVLGRGMISDDTEHTSMVARALLRSNGDPRQFARAFARSLRWWVLALPPGVGLATLRGGLRSWVGFSPERSGVHSAGNGPAMRAALLGLRARDDAHLVELVRASTRVTHTDPRAEAGALLVSRWAREGGAPTERLVELAAQIEDPELRAQVLRAIEAANRGDTPAALAAELGWTRGVSGFVVHTLPAVAYCWLRHRGDPRSAIEAAIRLGGDTDTVAAIVGALAGAEVGARGLPAEWIEGIRDWPIGVAHLRALAAALTNRELAAPRISWAGLLGRNLLVLGIVVTHVLARLLGR</sequence>
<dbReference type="Pfam" id="PF03747">
    <property type="entry name" value="ADP_ribosyl_GH"/>
    <property type="match status" value="1"/>
</dbReference>
<keyword evidence="1" id="KW-0479">Metal-binding</keyword>
<keyword evidence="1" id="KW-0460">Magnesium</keyword>
<comment type="cofactor">
    <cofactor evidence="1">
        <name>Mg(2+)</name>
        <dbReference type="ChEBI" id="CHEBI:18420"/>
    </cofactor>
    <text evidence="1">Binds 2 magnesium ions per subunit.</text>
</comment>
<reference evidence="2 3" key="1">
    <citation type="submission" date="2014-12" db="EMBL/GenBank/DDBJ databases">
        <title>Genome assembly of Enhygromyxa salina DSM 15201.</title>
        <authorList>
            <person name="Sharma G."/>
            <person name="Subramanian S."/>
        </authorList>
    </citation>
    <scope>NUCLEOTIDE SEQUENCE [LARGE SCALE GENOMIC DNA]</scope>
    <source>
        <strain evidence="2 3">DSM 15201</strain>
    </source>
</reference>
<gene>
    <name evidence="2" type="ORF">DB30_04536</name>
</gene>
<comment type="caution">
    <text evidence="2">The sequence shown here is derived from an EMBL/GenBank/DDBJ whole genome shotgun (WGS) entry which is preliminary data.</text>
</comment>
<dbReference type="SUPFAM" id="SSF101478">
    <property type="entry name" value="ADP-ribosylglycohydrolase"/>
    <property type="match status" value="1"/>
</dbReference>
<dbReference type="PANTHER" id="PTHR16222:SF12">
    <property type="entry name" value="ADP-RIBOSYLGLYCOHYDROLASE-RELATED"/>
    <property type="match status" value="1"/>
</dbReference>
<dbReference type="InterPro" id="IPR005502">
    <property type="entry name" value="Ribosyl_crysJ1"/>
</dbReference>
<keyword evidence="2" id="KW-0378">Hydrolase</keyword>
<dbReference type="AlphaFoldDB" id="A0A0C1ZFE3"/>
<proteinExistence type="predicted"/>
<dbReference type="Proteomes" id="UP000031599">
    <property type="component" value="Unassembled WGS sequence"/>
</dbReference>
<feature type="binding site" evidence="1">
    <location>
        <position position="61"/>
    </location>
    <ligand>
        <name>Mg(2+)</name>
        <dbReference type="ChEBI" id="CHEBI:18420"/>
        <label>1</label>
    </ligand>
</feature>
<evidence type="ECO:0000313" key="2">
    <source>
        <dbReference type="EMBL" id="KIG16369.1"/>
    </source>
</evidence>
<protein>
    <submittedName>
        <fullName evidence="2">Putative ADP-ribosylglycohydrolase</fullName>
    </submittedName>
</protein>
<dbReference type="RefSeq" id="WP_052549821.1">
    <property type="nucleotide sequence ID" value="NZ_JMCC02000039.1"/>
</dbReference>